<keyword evidence="1" id="KW-0732">Signal</keyword>
<gene>
    <name evidence="2" type="ORF">GO986_11340</name>
</gene>
<feature type="signal peptide" evidence="1">
    <location>
        <begin position="1"/>
        <end position="21"/>
    </location>
</feature>
<reference evidence="2 3" key="1">
    <citation type="submission" date="2019-12" db="EMBL/GenBank/DDBJ databases">
        <title>Deinococcus sp. HMF7620 Genome sequencing and assembly.</title>
        <authorList>
            <person name="Kang H."/>
            <person name="Kim H."/>
            <person name="Joh K."/>
        </authorList>
    </citation>
    <scope>NUCLEOTIDE SEQUENCE [LARGE SCALE GENOMIC DNA]</scope>
    <source>
        <strain evidence="2 3">HMF7620</strain>
    </source>
</reference>
<sequence>MKKLLLTAITLLSFTVSTASATRAYATDGNGMQYEGLYTESSWLAIEVPLTAMNGTLPDDLTIAVSGLRDGTTITLDSVERQGDTALLYVTVARDDTSVLVNEVASIAVKSGEQVLTTVNIPVYGGVDMGN</sequence>
<dbReference type="RefSeq" id="WP_157459412.1">
    <property type="nucleotide sequence ID" value="NZ_WQLB01000013.1"/>
</dbReference>
<evidence type="ECO:0000256" key="1">
    <source>
        <dbReference type="SAM" id="SignalP"/>
    </source>
</evidence>
<comment type="caution">
    <text evidence="2">The sequence shown here is derived from an EMBL/GenBank/DDBJ whole genome shotgun (WGS) entry which is preliminary data.</text>
</comment>
<name>A0A7C9M291_9DEIO</name>
<evidence type="ECO:0000313" key="2">
    <source>
        <dbReference type="EMBL" id="MVN87362.1"/>
    </source>
</evidence>
<dbReference type="AlphaFoldDB" id="A0A7C9M291"/>
<dbReference type="EMBL" id="WQLB01000013">
    <property type="protein sequence ID" value="MVN87362.1"/>
    <property type="molecule type" value="Genomic_DNA"/>
</dbReference>
<dbReference type="Proteomes" id="UP000483286">
    <property type="component" value="Unassembled WGS sequence"/>
</dbReference>
<protein>
    <submittedName>
        <fullName evidence="2">Uncharacterized protein</fullName>
    </submittedName>
</protein>
<feature type="chain" id="PRO_5028979916" evidence="1">
    <location>
        <begin position="22"/>
        <end position="131"/>
    </location>
</feature>
<evidence type="ECO:0000313" key="3">
    <source>
        <dbReference type="Proteomes" id="UP000483286"/>
    </source>
</evidence>
<proteinExistence type="predicted"/>
<organism evidence="2 3">
    <name type="scientific">Deinococcus arboris</name>
    <dbReference type="NCBI Taxonomy" id="2682977"/>
    <lineage>
        <taxon>Bacteria</taxon>
        <taxon>Thermotogati</taxon>
        <taxon>Deinococcota</taxon>
        <taxon>Deinococci</taxon>
        <taxon>Deinococcales</taxon>
        <taxon>Deinococcaceae</taxon>
        <taxon>Deinococcus</taxon>
    </lineage>
</organism>
<accession>A0A7C9M291</accession>
<keyword evidence="3" id="KW-1185">Reference proteome</keyword>